<keyword evidence="17" id="KW-1185">Reference proteome</keyword>
<dbReference type="Pfam" id="PF13912">
    <property type="entry name" value="zf-C2H2_6"/>
    <property type="match status" value="2"/>
</dbReference>
<evidence type="ECO:0000256" key="12">
    <source>
        <dbReference type="ARBA" id="ARBA00068876"/>
    </source>
</evidence>
<evidence type="ECO:0000256" key="10">
    <source>
        <dbReference type="ARBA" id="ARBA00023163"/>
    </source>
</evidence>
<evidence type="ECO:0000313" key="17">
    <source>
        <dbReference type="Proteomes" id="UP000694395"/>
    </source>
</evidence>
<evidence type="ECO:0000256" key="14">
    <source>
        <dbReference type="SAM" id="MobiDB-lite"/>
    </source>
</evidence>
<feature type="domain" description="C2H2-type" evidence="15">
    <location>
        <begin position="379"/>
        <end position="406"/>
    </location>
</feature>
<dbReference type="KEGG" id="omy:110522626"/>
<evidence type="ECO:0000256" key="6">
    <source>
        <dbReference type="ARBA" id="ARBA00022771"/>
    </source>
</evidence>
<feature type="domain" description="C2H2-type" evidence="15">
    <location>
        <begin position="275"/>
        <end position="302"/>
    </location>
</feature>
<dbReference type="PROSITE" id="PS50157">
    <property type="entry name" value="ZINC_FINGER_C2H2_2"/>
    <property type="match status" value="13"/>
</dbReference>
<evidence type="ECO:0000313" key="16">
    <source>
        <dbReference type="Ensembl" id="ENSOMYP00000061667.2"/>
    </source>
</evidence>
<protein>
    <recommendedName>
        <fullName evidence="12">Zinc finger protein 865</fullName>
    </recommendedName>
</protein>
<feature type="domain" description="C2H2-type" evidence="15">
    <location>
        <begin position="610"/>
        <end position="638"/>
    </location>
</feature>
<dbReference type="FunFam" id="3.30.160.60:FF:000770">
    <property type="entry name" value="zinc finger protein 16"/>
    <property type="match status" value="1"/>
</dbReference>
<dbReference type="Ensembl" id="ENSOMYT00000067152.2">
    <property type="protein sequence ID" value="ENSOMYP00000061667.2"/>
    <property type="gene ID" value="ENSOMYG00000028530.2"/>
</dbReference>
<feature type="domain" description="C2H2-type" evidence="15">
    <location>
        <begin position="407"/>
        <end position="434"/>
    </location>
</feature>
<feature type="domain" description="C2H2-type" evidence="15">
    <location>
        <begin position="328"/>
        <end position="355"/>
    </location>
</feature>
<reference evidence="16" key="3">
    <citation type="submission" date="2025-09" db="UniProtKB">
        <authorList>
            <consortium name="Ensembl"/>
        </authorList>
    </citation>
    <scope>IDENTIFICATION</scope>
</reference>
<dbReference type="GeneTree" id="ENSGT01150000286939"/>
<organism evidence="16 17">
    <name type="scientific">Oncorhynchus mykiss</name>
    <name type="common">Rainbow trout</name>
    <name type="synonym">Salmo gairdneri</name>
    <dbReference type="NCBI Taxonomy" id="8022"/>
    <lineage>
        <taxon>Eukaryota</taxon>
        <taxon>Metazoa</taxon>
        <taxon>Chordata</taxon>
        <taxon>Craniata</taxon>
        <taxon>Vertebrata</taxon>
        <taxon>Euteleostomi</taxon>
        <taxon>Actinopterygii</taxon>
        <taxon>Neopterygii</taxon>
        <taxon>Teleostei</taxon>
        <taxon>Protacanthopterygii</taxon>
        <taxon>Salmoniformes</taxon>
        <taxon>Salmonidae</taxon>
        <taxon>Salmoninae</taxon>
        <taxon>Oncorhynchus</taxon>
    </lineage>
</organism>
<accession>A0A8C7S1P3</accession>
<dbReference type="AlphaFoldDB" id="A0A8C7S1P3"/>
<dbReference type="GO" id="GO:0005654">
    <property type="term" value="C:nucleoplasm"/>
    <property type="evidence" value="ECO:0007669"/>
    <property type="project" value="TreeGrafter"/>
</dbReference>
<reference evidence="16" key="1">
    <citation type="submission" date="2020-07" db="EMBL/GenBank/DDBJ databases">
        <title>A long reads based de novo assembly of the rainbow trout Arlee double haploid line genome.</title>
        <authorList>
            <person name="Gao G."/>
            <person name="Palti Y."/>
        </authorList>
    </citation>
    <scope>NUCLEOTIDE SEQUENCE [LARGE SCALE GENOMIC DNA]</scope>
</reference>
<dbReference type="FunFam" id="3.30.160.60:FF:001289">
    <property type="entry name" value="Zinc finger protein 574"/>
    <property type="match status" value="1"/>
</dbReference>
<evidence type="ECO:0000256" key="3">
    <source>
        <dbReference type="ARBA" id="ARBA00006991"/>
    </source>
</evidence>
<feature type="domain" description="C2H2-type" evidence="15">
    <location>
        <begin position="301"/>
        <end position="328"/>
    </location>
</feature>
<dbReference type="RefSeq" id="XP_021456763.2">
    <property type="nucleotide sequence ID" value="XM_021601088.2"/>
</dbReference>
<dbReference type="FunFam" id="3.30.160.60:FF:000145">
    <property type="entry name" value="Zinc finger protein 574"/>
    <property type="match status" value="2"/>
</dbReference>
<keyword evidence="11" id="KW-0539">Nucleus</keyword>
<dbReference type="FunFam" id="3.30.160.60:FF:001498">
    <property type="entry name" value="Zinc finger protein 404"/>
    <property type="match status" value="1"/>
</dbReference>
<dbReference type="Pfam" id="PF00096">
    <property type="entry name" value="zf-C2H2"/>
    <property type="match status" value="8"/>
</dbReference>
<keyword evidence="10" id="KW-0804">Transcription</keyword>
<dbReference type="InterPro" id="IPR036236">
    <property type="entry name" value="Znf_C2H2_sf"/>
</dbReference>
<keyword evidence="9" id="KW-0238">DNA-binding</keyword>
<dbReference type="GO" id="GO:0001227">
    <property type="term" value="F:DNA-binding transcription repressor activity, RNA polymerase II-specific"/>
    <property type="evidence" value="ECO:0007669"/>
    <property type="project" value="TreeGrafter"/>
</dbReference>
<dbReference type="FunFam" id="3.30.160.60:FF:000097">
    <property type="entry name" value="Zinc finger protein"/>
    <property type="match status" value="1"/>
</dbReference>
<feature type="domain" description="C2H2-type" evidence="15">
    <location>
        <begin position="494"/>
        <end position="521"/>
    </location>
</feature>
<dbReference type="Gene3D" id="3.30.160.60">
    <property type="entry name" value="Classic Zinc Finger"/>
    <property type="match status" value="11"/>
</dbReference>
<dbReference type="FunFam" id="3.30.160.60:FF:000446">
    <property type="entry name" value="Zinc finger protein"/>
    <property type="match status" value="1"/>
</dbReference>
<feature type="region of interest" description="Disordered" evidence="14">
    <location>
        <begin position="174"/>
        <end position="257"/>
    </location>
</feature>
<evidence type="ECO:0000256" key="9">
    <source>
        <dbReference type="ARBA" id="ARBA00023125"/>
    </source>
</evidence>
<keyword evidence="7" id="KW-0862">Zinc</keyword>
<comment type="subcellular location">
    <subcellularLocation>
        <location evidence="2">Nucleus</location>
    </subcellularLocation>
</comment>
<dbReference type="OrthoDB" id="6365676at2759"/>
<dbReference type="InterPro" id="IPR013087">
    <property type="entry name" value="Znf_C2H2_type"/>
</dbReference>
<keyword evidence="4" id="KW-0479">Metal-binding</keyword>
<keyword evidence="8" id="KW-0805">Transcription regulation</keyword>
<dbReference type="FunFam" id="3.30.160.60:FF:000100">
    <property type="entry name" value="Zinc finger 45-like"/>
    <property type="match status" value="1"/>
</dbReference>
<dbReference type="PANTHER" id="PTHR24399:SF23">
    <property type="entry name" value="C2H2-TYPE DOMAIN-CONTAINING PROTEIN"/>
    <property type="match status" value="1"/>
</dbReference>
<feature type="domain" description="C2H2-type" evidence="15">
    <location>
        <begin position="522"/>
        <end position="550"/>
    </location>
</feature>
<evidence type="ECO:0000256" key="4">
    <source>
        <dbReference type="ARBA" id="ARBA00022723"/>
    </source>
</evidence>
<gene>
    <name evidence="16" type="primary">LOC110522626</name>
</gene>
<comment type="similarity">
    <text evidence="3">Belongs to the krueppel C2H2-type zinc-finger protein family.</text>
</comment>
<feature type="domain" description="C2H2-type" evidence="15">
    <location>
        <begin position="434"/>
        <end position="462"/>
    </location>
</feature>
<name>A0A8C7S1P3_ONCMY</name>
<feature type="domain" description="C2H2-type" evidence="15">
    <location>
        <begin position="582"/>
        <end position="609"/>
    </location>
</feature>
<dbReference type="SUPFAM" id="SSF57667">
    <property type="entry name" value="beta-beta-alpha zinc fingers"/>
    <property type="match status" value="7"/>
</dbReference>
<dbReference type="PANTHER" id="PTHR24399">
    <property type="entry name" value="ZINC FINGER AND BTB DOMAIN-CONTAINING"/>
    <property type="match status" value="1"/>
</dbReference>
<reference evidence="16" key="2">
    <citation type="submission" date="2025-08" db="UniProtKB">
        <authorList>
            <consortium name="Ensembl"/>
        </authorList>
    </citation>
    <scope>IDENTIFICATION</scope>
</reference>
<keyword evidence="6 13" id="KW-0863">Zinc-finger</keyword>
<evidence type="ECO:0000256" key="11">
    <source>
        <dbReference type="ARBA" id="ARBA00023242"/>
    </source>
</evidence>
<dbReference type="GO" id="GO:0000978">
    <property type="term" value="F:RNA polymerase II cis-regulatory region sequence-specific DNA binding"/>
    <property type="evidence" value="ECO:0007669"/>
    <property type="project" value="TreeGrafter"/>
</dbReference>
<dbReference type="GeneID" id="110522626"/>
<evidence type="ECO:0000256" key="13">
    <source>
        <dbReference type="PROSITE-ProRule" id="PRU00042"/>
    </source>
</evidence>
<evidence type="ECO:0000256" key="7">
    <source>
        <dbReference type="ARBA" id="ARBA00022833"/>
    </source>
</evidence>
<dbReference type="Proteomes" id="UP000694395">
    <property type="component" value="Chromosome 4"/>
</dbReference>
<feature type="domain" description="C2H2-type" evidence="15">
    <location>
        <begin position="554"/>
        <end position="581"/>
    </location>
</feature>
<evidence type="ECO:0000256" key="8">
    <source>
        <dbReference type="ARBA" id="ARBA00023015"/>
    </source>
</evidence>
<evidence type="ECO:0000259" key="15">
    <source>
        <dbReference type="PROSITE" id="PS50157"/>
    </source>
</evidence>
<evidence type="ECO:0000256" key="2">
    <source>
        <dbReference type="ARBA" id="ARBA00004123"/>
    </source>
</evidence>
<feature type="domain" description="C2H2-type" evidence="15">
    <location>
        <begin position="466"/>
        <end position="493"/>
    </location>
</feature>
<sequence>MVGTFLLNCVSFRTIIQRKAGNIRQRKRSKLHIFKVGYFGDNLLAVMSSTDIFQTQLSQIMGLLVESTVSEMGRLLDVCAAVLENKDNRSLKREMERVNITNKIKFASFMEVLSKSSMEKISLLVTVDEMEVRAVEKTGGEGTSGGEAVNLLDPEVKSRVIIICPGDIREAVATQKGAVKDEGSSESDSQEDYPGLAPLPSPSSDEEWLPEVDTSQGDDLDPQAPSASRLKIPRSASDPDKQDAGRDGDDQDVQCGDSADAAHQGPLICTHQGPLICSHCGKCFKEKWYLTRHLQSHTKSYRCSHCAKGFNLAKQLAKHSIKHQENTFSCTDCDAVFRQKCTLQSHKKRHKTEKTVTCAVCEKKFVGERHKCIVKQRTFSCSSCPKVLKTREGLSYHQGTHSGERKYCCETCGKTFFTGVSLKTHMMTHKEKDHSCTVCGQPFNNGHALRKHMVASHPGETPEKRFVCDVCGKCFAKRDHLYKHMRRHKEEKPFSCDVCGKKFHSSGNCKRHEITHTGEKLYHCDLCGKSFTQSGTLTIHKLNTHTDGDEKPSFKCEICGEVFPRRYTLKNHMVTHTGKKPCQCSVCGKGFFSNPTLKAHMLIHTGEKPFECDQCGKRFTQSSHLKYHERHVHTGVKPFVCDICGKAYANRQNLKLHKCSASAKQ</sequence>
<dbReference type="PROSITE" id="PS00028">
    <property type="entry name" value="ZINC_FINGER_C2H2_1"/>
    <property type="match status" value="11"/>
</dbReference>
<proteinExistence type="inferred from homology"/>
<feature type="domain" description="C2H2-type" evidence="15">
    <location>
        <begin position="639"/>
        <end position="665"/>
    </location>
</feature>
<dbReference type="SMART" id="SM00355">
    <property type="entry name" value="ZnF_C2H2"/>
    <property type="match status" value="13"/>
</dbReference>
<evidence type="ECO:0000256" key="1">
    <source>
        <dbReference type="ARBA" id="ARBA00003767"/>
    </source>
</evidence>
<comment type="function">
    <text evidence="1">May be involved in transcriptional regulation.</text>
</comment>
<feature type="compositionally biased region" description="Basic and acidic residues" evidence="14">
    <location>
        <begin position="237"/>
        <end position="248"/>
    </location>
</feature>
<keyword evidence="5" id="KW-0677">Repeat</keyword>
<evidence type="ECO:0000256" key="5">
    <source>
        <dbReference type="ARBA" id="ARBA00022737"/>
    </source>
</evidence>
<feature type="compositionally biased region" description="Acidic residues" evidence="14">
    <location>
        <begin position="204"/>
        <end position="221"/>
    </location>
</feature>
<dbReference type="GO" id="GO:0008270">
    <property type="term" value="F:zinc ion binding"/>
    <property type="evidence" value="ECO:0007669"/>
    <property type="project" value="UniProtKB-KW"/>
</dbReference>